<dbReference type="Proteomes" id="UP001140949">
    <property type="component" value="Unassembled WGS sequence"/>
</dbReference>
<gene>
    <name evidence="2" type="ORF">M6B38_172010</name>
</gene>
<name>A0AAX6ETC2_IRIPA</name>
<feature type="region of interest" description="Disordered" evidence="1">
    <location>
        <begin position="24"/>
        <end position="44"/>
    </location>
</feature>
<evidence type="ECO:0000313" key="2">
    <source>
        <dbReference type="EMBL" id="KAJ6807324.1"/>
    </source>
</evidence>
<dbReference type="EMBL" id="JANAVB010034018">
    <property type="protein sequence ID" value="KAJ6807324.1"/>
    <property type="molecule type" value="Genomic_DNA"/>
</dbReference>
<evidence type="ECO:0000256" key="1">
    <source>
        <dbReference type="SAM" id="MobiDB-lite"/>
    </source>
</evidence>
<sequence length="58" mass="6559">MIELFAKNNNNQFLVIGRARVGRRRRGGGWPQPDGSWPSGTGQTRLLPTVPKHWSVLF</sequence>
<comment type="caution">
    <text evidence="2">The sequence shown here is derived from an EMBL/GenBank/DDBJ whole genome shotgun (WGS) entry which is preliminary data.</text>
</comment>
<protein>
    <submittedName>
        <fullName evidence="2">Importin beta-like SAD2</fullName>
    </submittedName>
</protein>
<reference evidence="2" key="1">
    <citation type="journal article" date="2023" name="GigaByte">
        <title>Genome assembly of the bearded iris, Iris pallida Lam.</title>
        <authorList>
            <person name="Bruccoleri R.E."/>
            <person name="Oakeley E.J."/>
            <person name="Faust A.M.E."/>
            <person name="Altorfer M."/>
            <person name="Dessus-Babus S."/>
            <person name="Burckhardt D."/>
            <person name="Oertli M."/>
            <person name="Naumann U."/>
            <person name="Petersen F."/>
            <person name="Wong J."/>
        </authorList>
    </citation>
    <scope>NUCLEOTIDE SEQUENCE</scope>
    <source>
        <strain evidence="2">GSM-AAB239-AS_SAM_17_03QT</strain>
    </source>
</reference>
<proteinExistence type="predicted"/>
<accession>A0AAX6ETC2</accession>
<evidence type="ECO:0000313" key="3">
    <source>
        <dbReference type="Proteomes" id="UP001140949"/>
    </source>
</evidence>
<reference evidence="2" key="2">
    <citation type="submission" date="2023-04" db="EMBL/GenBank/DDBJ databases">
        <authorList>
            <person name="Bruccoleri R.E."/>
            <person name="Oakeley E.J."/>
            <person name="Faust A.-M."/>
            <person name="Dessus-Babus S."/>
            <person name="Altorfer M."/>
            <person name="Burckhardt D."/>
            <person name="Oertli M."/>
            <person name="Naumann U."/>
            <person name="Petersen F."/>
            <person name="Wong J."/>
        </authorList>
    </citation>
    <scope>NUCLEOTIDE SEQUENCE</scope>
    <source>
        <strain evidence="2">GSM-AAB239-AS_SAM_17_03QT</strain>
        <tissue evidence="2">Leaf</tissue>
    </source>
</reference>
<keyword evidence="3" id="KW-1185">Reference proteome</keyword>
<dbReference type="AlphaFoldDB" id="A0AAX6ETC2"/>
<organism evidence="2 3">
    <name type="scientific">Iris pallida</name>
    <name type="common">Sweet iris</name>
    <dbReference type="NCBI Taxonomy" id="29817"/>
    <lineage>
        <taxon>Eukaryota</taxon>
        <taxon>Viridiplantae</taxon>
        <taxon>Streptophyta</taxon>
        <taxon>Embryophyta</taxon>
        <taxon>Tracheophyta</taxon>
        <taxon>Spermatophyta</taxon>
        <taxon>Magnoliopsida</taxon>
        <taxon>Liliopsida</taxon>
        <taxon>Asparagales</taxon>
        <taxon>Iridaceae</taxon>
        <taxon>Iridoideae</taxon>
        <taxon>Irideae</taxon>
        <taxon>Iris</taxon>
    </lineage>
</organism>